<gene>
    <name evidence="1" type="ORF">TBRA_LOCUS15766</name>
</gene>
<organism evidence="1 2">
    <name type="scientific">Trichogramma brassicae</name>
    <dbReference type="NCBI Taxonomy" id="86971"/>
    <lineage>
        <taxon>Eukaryota</taxon>
        <taxon>Metazoa</taxon>
        <taxon>Ecdysozoa</taxon>
        <taxon>Arthropoda</taxon>
        <taxon>Hexapoda</taxon>
        <taxon>Insecta</taxon>
        <taxon>Pterygota</taxon>
        <taxon>Neoptera</taxon>
        <taxon>Endopterygota</taxon>
        <taxon>Hymenoptera</taxon>
        <taxon>Apocrita</taxon>
        <taxon>Proctotrupomorpha</taxon>
        <taxon>Chalcidoidea</taxon>
        <taxon>Trichogrammatidae</taxon>
        <taxon>Trichogramma</taxon>
    </lineage>
</organism>
<sequence length="698" mass="78013">MLPRPLLPLAESRVHKHFEPAKAAASANSATLAADSGAHGSRTACSSARRLRAERTSAWRRSVEWTPKINLFESSCLTEPISTDLSCAGSSSNDQKSSCPVAFHLLYARRSSSGSLRAKRGSSREFRTARASISPSVRACLHNPKKRQAPMVQSAMRTLDYISAVPTLCTRAIYMLSVKLSDAFAVVSCACARMCVCVCVCMAARVANSKGQQLVDECSRGSTSIIIVFFTSNVDTQALVSCLPGPLKMPMRMRAMTLRRPYTCPSESKGKREREGTGKLNELYTKSRGRESIRPFPVCGQERKKNLKKNDCRCYARHWTAKGKGTRARTAKLELEKETAARIAVSRRNVASKAECVIEFDKRAELCRCARVAARRPSSRVVSIFGPRVADVQPQRRWLVAYTTSCKSSTDTKRRQNVYRGSEGCSCNASRIPIFAPRIILAHKCVCAYVPACLLPCQWPGSRLCVHVPARLLHSLRGHFVHVRRTCGRALPLCLCACSIIYYIRERLDSTVGAAAAAAAAEFKATASAPPHEHCVLHTCTAWPEMRKEKNASSRAESRRSRPIYICFAAHGRRNMHRRPLLRWHFAVAELVNYARVYIFTSERSRAATATAAAAPARYFGRRATHAEALERERERKRVIYVIAAGRQSEETDLSNCSSRRRVTEQRQQQHFIIVVLRKFNVNIKNVRRRKSESKFAR</sequence>
<dbReference type="Proteomes" id="UP000479190">
    <property type="component" value="Unassembled WGS sequence"/>
</dbReference>
<reference evidence="1 2" key="1">
    <citation type="submission" date="2020-02" db="EMBL/GenBank/DDBJ databases">
        <authorList>
            <person name="Ferguson B K."/>
        </authorList>
    </citation>
    <scope>NUCLEOTIDE SEQUENCE [LARGE SCALE GENOMIC DNA]</scope>
</reference>
<dbReference type="AlphaFoldDB" id="A0A6H5J244"/>
<protein>
    <submittedName>
        <fullName evidence="1">Uncharacterized protein</fullName>
    </submittedName>
</protein>
<evidence type="ECO:0000313" key="2">
    <source>
        <dbReference type="Proteomes" id="UP000479190"/>
    </source>
</evidence>
<keyword evidence="2" id="KW-1185">Reference proteome</keyword>
<dbReference type="EMBL" id="CADCXV010001405">
    <property type="protein sequence ID" value="CAB0044178.1"/>
    <property type="molecule type" value="Genomic_DNA"/>
</dbReference>
<evidence type="ECO:0000313" key="1">
    <source>
        <dbReference type="EMBL" id="CAB0044178.1"/>
    </source>
</evidence>
<proteinExistence type="predicted"/>
<name>A0A6H5J244_9HYME</name>
<accession>A0A6H5J244</accession>